<organism evidence="1">
    <name type="scientific">uncultured Caudovirales phage</name>
    <dbReference type="NCBI Taxonomy" id="2100421"/>
    <lineage>
        <taxon>Viruses</taxon>
        <taxon>Duplodnaviria</taxon>
        <taxon>Heunggongvirae</taxon>
        <taxon>Uroviricota</taxon>
        <taxon>Caudoviricetes</taxon>
        <taxon>Peduoviridae</taxon>
        <taxon>Maltschvirus</taxon>
        <taxon>Maltschvirus maltsch</taxon>
    </lineage>
</organism>
<sequence length="88" mass="10068">MKILRPEVEACIVNGGGMQDMFDNVIKVLFNITDDEYDFIAENANDDEITVFLTALGNIENGSSFTERRRALELRNRLLDRLTQEKNS</sequence>
<protein>
    <submittedName>
        <fullName evidence="1">Uncharacterized protein</fullName>
    </submittedName>
</protein>
<gene>
    <name evidence="1" type="ORF">UFOVP972_57</name>
</gene>
<proteinExistence type="predicted"/>
<name>A0A6J5PTT2_9CAUD</name>
<reference evidence="1" key="1">
    <citation type="submission" date="2020-05" db="EMBL/GenBank/DDBJ databases">
        <authorList>
            <person name="Chiriac C."/>
            <person name="Salcher M."/>
            <person name="Ghai R."/>
            <person name="Kavagutti S V."/>
        </authorList>
    </citation>
    <scope>NUCLEOTIDE SEQUENCE</scope>
</reference>
<evidence type="ECO:0000313" key="1">
    <source>
        <dbReference type="EMBL" id="CAB4174592.1"/>
    </source>
</evidence>
<dbReference type="EMBL" id="LR796923">
    <property type="protein sequence ID" value="CAB4174592.1"/>
    <property type="molecule type" value="Genomic_DNA"/>
</dbReference>
<accession>A0A6J5PTT2</accession>